<dbReference type="InterPro" id="IPR016169">
    <property type="entry name" value="FAD-bd_PCMH_sub2"/>
</dbReference>
<dbReference type="Pfam" id="PF01565">
    <property type="entry name" value="FAD_binding_4"/>
    <property type="match status" value="1"/>
</dbReference>
<dbReference type="InterPro" id="IPR036318">
    <property type="entry name" value="FAD-bd_PCMH-like_sf"/>
</dbReference>
<dbReference type="SUPFAM" id="SSF55103">
    <property type="entry name" value="FAD-linked oxidases, C-terminal domain"/>
    <property type="match status" value="1"/>
</dbReference>
<keyword evidence="4" id="KW-0812">Transmembrane</keyword>
<reference evidence="6" key="2">
    <citation type="submission" date="2020-11" db="EMBL/GenBank/DDBJ databases">
        <title>Whole genome sequencing of Colletotrichum sp.</title>
        <authorList>
            <person name="Li H."/>
        </authorList>
    </citation>
    <scope>NUCLEOTIDE SEQUENCE</scope>
    <source>
        <strain evidence="6">CkLH20</strain>
    </source>
</reference>
<dbReference type="InterPro" id="IPR016166">
    <property type="entry name" value="FAD-bd_PCMH"/>
</dbReference>
<dbReference type="GO" id="GO:0008720">
    <property type="term" value="F:D-lactate dehydrogenase (NAD+) activity"/>
    <property type="evidence" value="ECO:0007669"/>
    <property type="project" value="TreeGrafter"/>
</dbReference>
<dbReference type="PANTHER" id="PTHR11748">
    <property type="entry name" value="D-LACTATE DEHYDROGENASE"/>
    <property type="match status" value="1"/>
</dbReference>
<evidence type="ECO:0000259" key="5">
    <source>
        <dbReference type="PROSITE" id="PS51387"/>
    </source>
</evidence>
<dbReference type="InterPro" id="IPR006094">
    <property type="entry name" value="Oxid_FAD_bind_N"/>
</dbReference>
<dbReference type="Gene3D" id="3.30.43.10">
    <property type="entry name" value="Uridine Diphospho-n-acetylenolpyruvylglucosamine Reductase, domain 2"/>
    <property type="match status" value="1"/>
</dbReference>
<dbReference type="Gene3D" id="3.30.465.10">
    <property type="match status" value="1"/>
</dbReference>
<dbReference type="SUPFAM" id="SSF56176">
    <property type="entry name" value="FAD-binding/transporter-associated domain-like"/>
    <property type="match status" value="1"/>
</dbReference>
<dbReference type="OrthoDB" id="5332616at2759"/>
<dbReference type="Gene3D" id="3.40.462.10">
    <property type="entry name" value="FAD-linked oxidases, C-terminal domain"/>
    <property type="match status" value="1"/>
</dbReference>
<feature type="transmembrane region" description="Helical" evidence="4">
    <location>
        <begin position="651"/>
        <end position="672"/>
    </location>
</feature>
<name>A0A9P6HWZ0_9PEZI</name>
<gene>
    <name evidence="6" type="ORF">CkaCkLH20_09533</name>
</gene>
<accession>A0A9P6HWZ0</accession>
<evidence type="ECO:0000256" key="3">
    <source>
        <dbReference type="SAM" id="MobiDB-lite"/>
    </source>
</evidence>
<keyword evidence="1" id="KW-0285">Flavoprotein</keyword>
<dbReference type="GO" id="GO:1903457">
    <property type="term" value="P:lactate catabolic process"/>
    <property type="evidence" value="ECO:0007669"/>
    <property type="project" value="TreeGrafter"/>
</dbReference>
<keyword evidence="4" id="KW-0472">Membrane</keyword>
<dbReference type="EMBL" id="JAATWM020000034">
    <property type="protein sequence ID" value="KAF9873023.1"/>
    <property type="molecule type" value="Genomic_DNA"/>
</dbReference>
<keyword evidence="2" id="KW-0274">FAD</keyword>
<dbReference type="RefSeq" id="XP_038742484.1">
    <property type="nucleotide sequence ID" value="XM_038892248.1"/>
</dbReference>
<dbReference type="InterPro" id="IPR016171">
    <property type="entry name" value="Vanillyl_alc_oxidase_C-sub2"/>
</dbReference>
<dbReference type="GO" id="GO:0004458">
    <property type="term" value="F:D-lactate dehydrogenase (cytochrome) activity"/>
    <property type="evidence" value="ECO:0007669"/>
    <property type="project" value="TreeGrafter"/>
</dbReference>
<evidence type="ECO:0000256" key="4">
    <source>
        <dbReference type="SAM" id="Phobius"/>
    </source>
</evidence>
<feature type="region of interest" description="Disordered" evidence="3">
    <location>
        <begin position="1"/>
        <end position="28"/>
    </location>
</feature>
<dbReference type="GeneID" id="62165322"/>
<evidence type="ECO:0000256" key="1">
    <source>
        <dbReference type="ARBA" id="ARBA00022630"/>
    </source>
</evidence>
<dbReference type="InterPro" id="IPR016170">
    <property type="entry name" value="Cytok_DH_C_sf"/>
</dbReference>
<dbReference type="InterPro" id="IPR016167">
    <property type="entry name" value="FAD-bd_PCMH_sub1"/>
</dbReference>
<evidence type="ECO:0000313" key="7">
    <source>
        <dbReference type="Proteomes" id="UP000781932"/>
    </source>
</evidence>
<dbReference type="PANTHER" id="PTHR11748:SF114">
    <property type="entry name" value="ARYL-ALCOHOL OXIDASE VANILLYL-ALCOHOL OXIDASE (AFU_ORTHOLOGUE AFUA_3G09500)-RELATED"/>
    <property type="match status" value="1"/>
</dbReference>
<keyword evidence="4" id="KW-1133">Transmembrane helix</keyword>
<comment type="caution">
    <text evidence="6">The sequence shown here is derived from an EMBL/GenBank/DDBJ whole genome shotgun (WGS) entry which is preliminary data.</text>
</comment>
<dbReference type="Proteomes" id="UP000781932">
    <property type="component" value="Unassembled WGS sequence"/>
</dbReference>
<protein>
    <recommendedName>
        <fullName evidence="5">FAD-binding PCMH-type domain-containing protein</fullName>
    </recommendedName>
</protein>
<dbReference type="AlphaFoldDB" id="A0A9P6HWZ0"/>
<dbReference type="PROSITE" id="PS51387">
    <property type="entry name" value="FAD_PCMH"/>
    <property type="match status" value="1"/>
</dbReference>
<dbReference type="Gene3D" id="1.10.45.10">
    <property type="entry name" value="Vanillyl-alcohol Oxidase, Chain A, domain 4"/>
    <property type="match status" value="1"/>
</dbReference>
<feature type="domain" description="FAD-binding PCMH-type" evidence="5">
    <location>
        <begin position="81"/>
        <end position="267"/>
    </location>
</feature>
<evidence type="ECO:0000256" key="2">
    <source>
        <dbReference type="ARBA" id="ARBA00022827"/>
    </source>
</evidence>
<dbReference type="GO" id="GO:0005739">
    <property type="term" value="C:mitochondrion"/>
    <property type="evidence" value="ECO:0007669"/>
    <property type="project" value="TreeGrafter"/>
</dbReference>
<organism evidence="6 7">
    <name type="scientific">Colletotrichum karsti</name>
    <dbReference type="NCBI Taxonomy" id="1095194"/>
    <lineage>
        <taxon>Eukaryota</taxon>
        <taxon>Fungi</taxon>
        <taxon>Dikarya</taxon>
        <taxon>Ascomycota</taxon>
        <taxon>Pezizomycotina</taxon>
        <taxon>Sordariomycetes</taxon>
        <taxon>Hypocreomycetidae</taxon>
        <taxon>Glomerellales</taxon>
        <taxon>Glomerellaceae</taxon>
        <taxon>Colletotrichum</taxon>
        <taxon>Colletotrichum boninense species complex</taxon>
    </lineage>
</organism>
<proteinExistence type="predicted"/>
<evidence type="ECO:0000313" key="6">
    <source>
        <dbReference type="EMBL" id="KAF9873023.1"/>
    </source>
</evidence>
<dbReference type="InterPro" id="IPR016164">
    <property type="entry name" value="FAD-linked_Oxase-like_C"/>
</dbReference>
<reference evidence="6" key="1">
    <citation type="submission" date="2020-03" db="EMBL/GenBank/DDBJ databases">
        <authorList>
            <person name="He L."/>
        </authorList>
    </citation>
    <scope>NUCLEOTIDE SEQUENCE</scope>
    <source>
        <strain evidence="6">CkLH20</strain>
    </source>
</reference>
<dbReference type="GO" id="GO:0071949">
    <property type="term" value="F:FAD binding"/>
    <property type="evidence" value="ECO:0007669"/>
    <property type="project" value="InterPro"/>
</dbReference>
<keyword evidence="7" id="KW-1185">Reference proteome</keyword>
<sequence length="783" mass="87088">MTSSLPKDTYSDSAYEKAHQDTFAPPKSRAIKPVLPSGVSQVDFDKALEDFTSAVGKGNVFVKQALAHYIDPYELHEDESKGKVPSAAICPASVDELSRVLQIANTYGIPLWTFSRGKNLGYGGPAPRLNGSVALDLHRMNRILEVNDEHAYAVVEPGVTFSDLYEYCVKHKKKVWPSTPSLGWGSVVGNSLDRGTGFGSLSNQHQCISGLEVMLADGELVRTGQFGITNSPSAFISKFTFGPSIEGLFLQSNLGIVTKLGMWMMPQPPAYMACSFSMPENEDVEVMVDVFGEMRRNGMIPNVVWMVNLIESLCVRGRRRDLWKGEGPIPEWRLKELQKELGTGFWTARWGLYGPAKTLETQLADIREHLRKRAPTGTLCGTLYSGENGNLLEAKSVPTEHGLMWVGVPSLFSLPLMDWAIVNDATGKPAHGDYAPIIPSSGKKVLDWVQQCKPLYQQAGVDFMADFFMHERHVIFTSMYAFDQQDAEQRKGIESLHYGMHDIATAKGYGMYRAHVHHMDMIAELNDFNNGAYRRFVEKLKASAIQNPAWFLQYYEVKPLIDMEMGLTRVANEKASNFDINHAVSWHASCMSMRTGPFLFEAAAGRFGPEAISQALREITDWAITAGARRSCIHAAQIFKLLFHRKVSDMISFQSIVSLFHAGLVLGLYIFAMPDVEGQDDIDLFDDVDWVALGTTGLTDSSELRTSTVHTLPAARIIRDGGNFTISGLPLRNGHSQARKCWLQFASLMLGLGRWKSRIFSRILHVMCDNLSDVDLGDSLDEE</sequence>